<protein>
    <submittedName>
        <fullName evidence="1">Uncharacterized protein</fullName>
    </submittedName>
</protein>
<evidence type="ECO:0000313" key="2">
    <source>
        <dbReference type="Proteomes" id="UP000054988"/>
    </source>
</evidence>
<gene>
    <name evidence="1" type="ORF">WG66_18771</name>
</gene>
<dbReference type="EMBL" id="LATX01002469">
    <property type="protein sequence ID" value="KTB28568.1"/>
    <property type="molecule type" value="Genomic_DNA"/>
</dbReference>
<organism evidence="1 2">
    <name type="scientific">Moniliophthora roreri</name>
    <name type="common">Frosty pod rot fungus</name>
    <name type="synonym">Monilia roreri</name>
    <dbReference type="NCBI Taxonomy" id="221103"/>
    <lineage>
        <taxon>Eukaryota</taxon>
        <taxon>Fungi</taxon>
        <taxon>Dikarya</taxon>
        <taxon>Basidiomycota</taxon>
        <taxon>Agaricomycotina</taxon>
        <taxon>Agaricomycetes</taxon>
        <taxon>Agaricomycetidae</taxon>
        <taxon>Agaricales</taxon>
        <taxon>Marasmiineae</taxon>
        <taxon>Marasmiaceae</taxon>
        <taxon>Moniliophthora</taxon>
    </lineage>
</organism>
<proteinExistence type="predicted"/>
<accession>A0A0W0EWW8</accession>
<dbReference type="eggNOG" id="ENOG502QUTC">
    <property type="taxonomic scope" value="Eukaryota"/>
</dbReference>
<evidence type="ECO:0000313" key="1">
    <source>
        <dbReference type="EMBL" id="KTB28568.1"/>
    </source>
</evidence>
<reference evidence="1 2" key="1">
    <citation type="submission" date="2015-12" db="EMBL/GenBank/DDBJ databases">
        <title>Draft genome sequence of Moniliophthora roreri, the causal agent of frosty pod rot of cacao.</title>
        <authorList>
            <person name="Aime M.C."/>
            <person name="Diaz-Valderrama J.R."/>
            <person name="Kijpornyongpan T."/>
            <person name="Phillips-Mora W."/>
        </authorList>
    </citation>
    <scope>NUCLEOTIDE SEQUENCE [LARGE SCALE GENOMIC DNA]</scope>
    <source>
        <strain evidence="1 2">MCA 2952</strain>
    </source>
</reference>
<dbReference type="AlphaFoldDB" id="A0A0W0EWW8"/>
<name>A0A0W0EWW8_MONRR</name>
<dbReference type="Gene3D" id="2.70.98.70">
    <property type="match status" value="1"/>
</dbReference>
<comment type="caution">
    <text evidence="1">The sequence shown here is derived from an EMBL/GenBank/DDBJ whole genome shotgun (WGS) entry which is preliminary data.</text>
</comment>
<dbReference type="PANTHER" id="PTHR38045">
    <property type="entry name" value="CHROMOSOME 1, WHOLE GENOME SHOTGUN SEQUENCE"/>
    <property type="match status" value="1"/>
</dbReference>
<dbReference type="PANTHER" id="PTHR38045:SF1">
    <property type="entry name" value="HEPARINASE II_III-LIKE PROTEIN"/>
    <property type="match status" value="1"/>
</dbReference>
<sequence>MKTGANSGHQNHNDLDAGDFVIDAMGIRWAGELGSGDYLAPGYFVGDKQDDQRWMYYRTMTEGQNTLLINKKPARLWPTQDHQARKGWCKAVAWYDCLRPSFGTSTLSLDGKELKVVLRLPSSVTWTQSEAKRMNGNVTPPAPDQENPGVTVLIAEVPQGVQTVEVVFNPSWGDDLELRNPPSVSLDSWGLETHD</sequence>
<dbReference type="Proteomes" id="UP000054988">
    <property type="component" value="Unassembled WGS sequence"/>
</dbReference>